<dbReference type="AlphaFoldDB" id="A0A8J7YEB2"/>
<feature type="binding site" evidence="4">
    <location>
        <position position="175"/>
    </location>
    <ligand>
        <name>Mn(2+)</name>
        <dbReference type="ChEBI" id="CHEBI:29035"/>
        <label>1</label>
    </ligand>
</feature>
<dbReference type="PANTHER" id="PTHR11358">
    <property type="entry name" value="ARGINASE/AGMATINASE"/>
    <property type="match status" value="1"/>
</dbReference>
<accession>A0A8J7YEB2</accession>
<dbReference type="InterPro" id="IPR023696">
    <property type="entry name" value="Ureohydrolase_dom_sf"/>
</dbReference>
<evidence type="ECO:0000256" key="1">
    <source>
        <dbReference type="ARBA" id="ARBA00009227"/>
    </source>
</evidence>
<dbReference type="Proteomes" id="UP000766550">
    <property type="component" value="Unassembled WGS sequence"/>
</dbReference>
<organism evidence="6 7">
    <name type="scientific">Haloarcula limicola</name>
    <dbReference type="NCBI Taxonomy" id="1429915"/>
    <lineage>
        <taxon>Archaea</taxon>
        <taxon>Methanobacteriati</taxon>
        <taxon>Methanobacteriota</taxon>
        <taxon>Stenosarchaea group</taxon>
        <taxon>Halobacteria</taxon>
        <taxon>Halobacteriales</taxon>
        <taxon>Haloarculaceae</taxon>
        <taxon>Haloarcula</taxon>
    </lineage>
</organism>
<dbReference type="EMBL" id="JAHQXF010000004">
    <property type="protein sequence ID" value="MBV0926329.1"/>
    <property type="molecule type" value="Genomic_DNA"/>
</dbReference>
<dbReference type="PROSITE" id="PS01053">
    <property type="entry name" value="ARGINASE_1"/>
    <property type="match status" value="1"/>
</dbReference>
<feature type="binding site" evidence="4">
    <location>
        <position position="173"/>
    </location>
    <ligand>
        <name>Mn(2+)</name>
        <dbReference type="ChEBI" id="CHEBI:29035"/>
        <label>1</label>
    </ligand>
</feature>
<dbReference type="InterPro" id="IPR006035">
    <property type="entry name" value="Ureohydrolase"/>
</dbReference>
<gene>
    <name evidence="6" type="ORF">KTS45_19145</name>
</gene>
<feature type="binding site" evidence="4">
    <location>
        <position position="146"/>
    </location>
    <ligand>
        <name>Mn(2+)</name>
        <dbReference type="ChEBI" id="CHEBI:29035"/>
        <label>1</label>
    </ligand>
</feature>
<dbReference type="PANTHER" id="PTHR11358:SF26">
    <property type="entry name" value="GUANIDINO ACID HYDROLASE, MITOCHONDRIAL"/>
    <property type="match status" value="1"/>
</dbReference>
<evidence type="ECO:0000313" key="7">
    <source>
        <dbReference type="Proteomes" id="UP000766550"/>
    </source>
</evidence>
<protein>
    <submittedName>
        <fullName evidence="6">Agmatinase family protein</fullName>
    </submittedName>
</protein>
<evidence type="ECO:0000256" key="4">
    <source>
        <dbReference type="PIRSR" id="PIRSR036979-1"/>
    </source>
</evidence>
<proteinExistence type="inferred from homology"/>
<dbReference type="GO" id="GO:0008783">
    <property type="term" value="F:agmatinase activity"/>
    <property type="evidence" value="ECO:0007669"/>
    <property type="project" value="TreeGrafter"/>
</dbReference>
<sequence length="336" mass="36050">MTDDSTERSDARAFREATTGTNVELPYAGIKTFMKADIRDIEDVSGVDAAVLGAPFDGTVSNRPGARYGPHGIRVASSWLAYLSGYKGGLTNMYSGDQVDYSSLSLADCGDVPVFPTDATKTADSIEAHVATLAEQTFPVFLGGDHHCTYPAFRGFARGADLDSVGLVQIDAHTDTTARSDLFGEEYHGSVTHHIANSEFSSYEHISQVGIRGYEAPDFFDFAEDVGLSVFSTADVHERGVRAVLDDAIDAAATETDAVYVTFDIDSVDPSVAPGTGTPEPGGLSAHQALTVMQRLGDVNEVRMVDLMEVAPHYDPADNTQQLAAYLLAAFLERRF</sequence>
<dbReference type="OrthoDB" id="7186at2157"/>
<dbReference type="Gene3D" id="3.40.800.10">
    <property type="entry name" value="Ureohydrolase domain"/>
    <property type="match status" value="1"/>
</dbReference>
<comment type="similarity">
    <text evidence="1">Belongs to the arginase family. Agmatinase subfamily.</text>
</comment>
<keyword evidence="3 5" id="KW-0378">Hydrolase</keyword>
<dbReference type="PRINTS" id="PR00116">
    <property type="entry name" value="ARGINASE"/>
</dbReference>
<keyword evidence="7" id="KW-1185">Reference proteome</keyword>
<evidence type="ECO:0000313" key="6">
    <source>
        <dbReference type="EMBL" id="MBV0926329.1"/>
    </source>
</evidence>
<feature type="binding site" evidence="4">
    <location>
        <position position="171"/>
    </location>
    <ligand>
        <name>Mn(2+)</name>
        <dbReference type="ChEBI" id="CHEBI:29035"/>
        <label>1</label>
    </ligand>
</feature>
<name>A0A8J7YEB2_9EURY</name>
<dbReference type="PROSITE" id="PS51409">
    <property type="entry name" value="ARGINASE_2"/>
    <property type="match status" value="1"/>
</dbReference>
<evidence type="ECO:0000256" key="5">
    <source>
        <dbReference type="RuleBase" id="RU003684"/>
    </source>
</evidence>
<keyword evidence="4" id="KW-0464">Manganese</keyword>
<dbReference type="RefSeq" id="WP_162319440.1">
    <property type="nucleotide sequence ID" value="NZ_JAHQXF010000004.1"/>
</dbReference>
<feature type="binding site" evidence="4">
    <location>
        <position position="266"/>
    </location>
    <ligand>
        <name>Mn(2+)</name>
        <dbReference type="ChEBI" id="CHEBI:29035"/>
        <label>1</label>
    </ligand>
</feature>
<reference evidence="6 7" key="1">
    <citation type="submission" date="2021-06" db="EMBL/GenBank/DDBJ databases">
        <title>New haloarchaea isolates fom saline soil.</title>
        <authorList>
            <person name="Duran-Viseras A."/>
            <person name="Sanchez-Porro C.S."/>
            <person name="Ventosa A."/>
        </authorList>
    </citation>
    <scope>NUCLEOTIDE SEQUENCE [LARGE SCALE GENOMIC DNA]</scope>
    <source>
        <strain evidence="6 7">JCM 183640</strain>
    </source>
</reference>
<dbReference type="InterPro" id="IPR020855">
    <property type="entry name" value="Ureohydrolase_Mn_BS"/>
</dbReference>
<comment type="caution">
    <text evidence="6">The sequence shown here is derived from an EMBL/GenBank/DDBJ whole genome shotgun (WGS) entry which is preliminary data.</text>
</comment>
<dbReference type="Pfam" id="PF00491">
    <property type="entry name" value="Arginase"/>
    <property type="match status" value="1"/>
</dbReference>
<dbReference type="GO" id="GO:0046872">
    <property type="term" value="F:metal ion binding"/>
    <property type="evidence" value="ECO:0007669"/>
    <property type="project" value="UniProtKB-KW"/>
</dbReference>
<comment type="cofactor">
    <cofactor evidence="4">
        <name>Mn(2+)</name>
        <dbReference type="ChEBI" id="CHEBI:29035"/>
    </cofactor>
    <text evidence="4">Binds 2 manganese ions per subunit.</text>
</comment>
<keyword evidence="2 4" id="KW-0479">Metal-binding</keyword>
<dbReference type="CDD" id="cd09990">
    <property type="entry name" value="Agmatinase-like"/>
    <property type="match status" value="1"/>
</dbReference>
<dbReference type="SUPFAM" id="SSF52768">
    <property type="entry name" value="Arginase/deacetylase"/>
    <property type="match status" value="1"/>
</dbReference>
<dbReference type="GO" id="GO:0033389">
    <property type="term" value="P:putrescine biosynthetic process from arginine, via agmatine"/>
    <property type="evidence" value="ECO:0007669"/>
    <property type="project" value="TreeGrafter"/>
</dbReference>
<evidence type="ECO:0000256" key="3">
    <source>
        <dbReference type="ARBA" id="ARBA00022801"/>
    </source>
</evidence>
<dbReference type="PIRSF" id="PIRSF036979">
    <property type="entry name" value="Arginase"/>
    <property type="match status" value="1"/>
</dbReference>
<evidence type="ECO:0000256" key="2">
    <source>
        <dbReference type="ARBA" id="ARBA00022723"/>
    </source>
</evidence>
<feature type="binding site" evidence="4">
    <location>
        <position position="264"/>
    </location>
    <ligand>
        <name>Mn(2+)</name>
        <dbReference type="ChEBI" id="CHEBI:29035"/>
        <label>1</label>
    </ligand>
</feature>